<feature type="domain" description="Nucleoside transporter/FeoB GTPase Gate" evidence="2">
    <location>
        <begin position="45"/>
        <end position="146"/>
    </location>
</feature>
<name>A0A926IDN4_9FIRM</name>
<feature type="transmembrane region" description="Helical" evidence="1">
    <location>
        <begin position="7"/>
        <end position="25"/>
    </location>
</feature>
<feature type="transmembrane region" description="Helical" evidence="1">
    <location>
        <begin position="45"/>
        <end position="62"/>
    </location>
</feature>
<evidence type="ECO:0000256" key="1">
    <source>
        <dbReference type="SAM" id="Phobius"/>
    </source>
</evidence>
<proteinExistence type="predicted"/>
<dbReference type="PANTHER" id="PTHR35793:SF2">
    <property type="entry name" value="INNER MEMBRANE PROTEIN YJIG"/>
    <property type="match status" value="1"/>
</dbReference>
<keyword evidence="1" id="KW-0472">Membrane</keyword>
<dbReference type="GO" id="GO:0005886">
    <property type="term" value="C:plasma membrane"/>
    <property type="evidence" value="ECO:0007669"/>
    <property type="project" value="TreeGrafter"/>
</dbReference>
<feature type="transmembrane region" description="Helical" evidence="1">
    <location>
        <begin position="153"/>
        <end position="175"/>
    </location>
</feature>
<protein>
    <submittedName>
        <fullName evidence="3">Spore maturation protein</fullName>
    </submittedName>
</protein>
<dbReference type="InterPro" id="IPR011642">
    <property type="entry name" value="Gate_dom"/>
</dbReference>
<keyword evidence="1" id="KW-1133">Transmembrane helix</keyword>
<dbReference type="Proteomes" id="UP000655830">
    <property type="component" value="Unassembled WGS sequence"/>
</dbReference>
<organism evidence="3 4">
    <name type="scientific">Zhenhengia yiwuensis</name>
    <dbReference type="NCBI Taxonomy" id="2763666"/>
    <lineage>
        <taxon>Bacteria</taxon>
        <taxon>Bacillati</taxon>
        <taxon>Bacillota</taxon>
        <taxon>Clostridia</taxon>
        <taxon>Lachnospirales</taxon>
        <taxon>Lachnospiraceae</taxon>
        <taxon>Zhenhengia</taxon>
    </lineage>
</organism>
<dbReference type="PANTHER" id="PTHR35793">
    <property type="entry name" value="INNER MEMBRANE PROTEIN YJIG"/>
    <property type="match status" value="1"/>
</dbReference>
<feature type="transmembrane region" description="Helical" evidence="1">
    <location>
        <begin position="118"/>
        <end position="141"/>
    </location>
</feature>
<dbReference type="AlphaFoldDB" id="A0A926IDN4"/>
<dbReference type="InterPro" id="IPR052549">
    <property type="entry name" value="SpmB"/>
</dbReference>
<gene>
    <name evidence="3" type="ORF">H8718_04230</name>
</gene>
<accession>A0A926IDN4</accession>
<sequence length="177" mass="19274">MKFLVTLSDFLVPTVMFLIVVYGLIHKVDVFQSFVDGAKEGINVVLSILPTLVALMLGIAMLRTSGALDGLVRLLSPLVSFSNFPTEVIPVALMRTVSSSASTGLILDIFKNYGPDSFIGRLVSIMFGCTESIFYTMSVYFMSIKIKNSRYTVVGALLASLVGITMSYLLTVYLFGV</sequence>
<keyword evidence="4" id="KW-1185">Reference proteome</keyword>
<keyword evidence="1" id="KW-0812">Transmembrane</keyword>
<dbReference type="EMBL" id="JACRSY010000005">
    <property type="protein sequence ID" value="MBC8578736.1"/>
    <property type="molecule type" value="Genomic_DNA"/>
</dbReference>
<evidence type="ECO:0000313" key="3">
    <source>
        <dbReference type="EMBL" id="MBC8578736.1"/>
    </source>
</evidence>
<evidence type="ECO:0000313" key="4">
    <source>
        <dbReference type="Proteomes" id="UP000655830"/>
    </source>
</evidence>
<comment type="caution">
    <text evidence="3">The sequence shown here is derived from an EMBL/GenBank/DDBJ whole genome shotgun (WGS) entry which is preliminary data.</text>
</comment>
<dbReference type="RefSeq" id="WP_177670558.1">
    <property type="nucleotide sequence ID" value="NZ_JACRSY010000005.1"/>
</dbReference>
<evidence type="ECO:0000259" key="2">
    <source>
        <dbReference type="Pfam" id="PF07670"/>
    </source>
</evidence>
<reference evidence="3" key="1">
    <citation type="submission" date="2020-08" db="EMBL/GenBank/DDBJ databases">
        <title>Genome public.</title>
        <authorList>
            <person name="Liu C."/>
            <person name="Sun Q."/>
        </authorList>
    </citation>
    <scope>NUCLEOTIDE SEQUENCE</scope>
    <source>
        <strain evidence="3">NSJ-12</strain>
    </source>
</reference>
<dbReference type="Pfam" id="PF07670">
    <property type="entry name" value="Gate"/>
    <property type="match status" value="1"/>
</dbReference>